<evidence type="ECO:0000256" key="14">
    <source>
        <dbReference type="SAM" id="Phobius"/>
    </source>
</evidence>
<feature type="transmembrane region" description="Helical" evidence="14">
    <location>
        <begin position="364"/>
        <end position="385"/>
    </location>
</feature>
<feature type="transmembrane region" description="Helical" evidence="14">
    <location>
        <begin position="290"/>
        <end position="315"/>
    </location>
</feature>
<feature type="transmembrane region" description="Helical" evidence="14">
    <location>
        <begin position="233"/>
        <end position="254"/>
    </location>
</feature>
<dbReference type="GO" id="GO:0007166">
    <property type="term" value="P:cell surface receptor signaling pathway"/>
    <property type="evidence" value="ECO:0007669"/>
    <property type="project" value="InterPro"/>
</dbReference>
<evidence type="ECO:0000256" key="6">
    <source>
        <dbReference type="ARBA" id="ARBA00023040"/>
    </source>
</evidence>
<dbReference type="Gene3D" id="4.10.1240.10">
    <property type="entry name" value="GPCR, family 2, extracellular hormone receptor domain"/>
    <property type="match status" value="1"/>
</dbReference>
<evidence type="ECO:0000256" key="7">
    <source>
        <dbReference type="ARBA" id="ARBA00023136"/>
    </source>
</evidence>
<organism evidence="17 18">
    <name type="scientific">Cloeon dipterum</name>
    <dbReference type="NCBI Taxonomy" id="197152"/>
    <lineage>
        <taxon>Eukaryota</taxon>
        <taxon>Metazoa</taxon>
        <taxon>Ecdysozoa</taxon>
        <taxon>Arthropoda</taxon>
        <taxon>Hexapoda</taxon>
        <taxon>Insecta</taxon>
        <taxon>Pterygota</taxon>
        <taxon>Palaeoptera</taxon>
        <taxon>Ephemeroptera</taxon>
        <taxon>Pisciforma</taxon>
        <taxon>Baetidae</taxon>
        <taxon>Cloeon</taxon>
    </lineage>
</organism>
<keyword evidence="5 14" id="KW-1133">Transmembrane helix</keyword>
<evidence type="ECO:0000256" key="3">
    <source>
        <dbReference type="ARBA" id="ARBA00022475"/>
    </source>
</evidence>
<dbReference type="PROSITE" id="PS50227">
    <property type="entry name" value="G_PROTEIN_RECEP_F2_3"/>
    <property type="match status" value="1"/>
</dbReference>
<keyword evidence="7 14" id="KW-0472">Membrane</keyword>
<evidence type="ECO:0000256" key="12">
    <source>
        <dbReference type="ARBA" id="ARBA00071387"/>
    </source>
</evidence>
<keyword evidence="3" id="KW-1003">Cell membrane</keyword>
<dbReference type="InterPro" id="IPR017983">
    <property type="entry name" value="GPCR_2_secretin-like_CS"/>
</dbReference>
<evidence type="ECO:0000256" key="8">
    <source>
        <dbReference type="ARBA" id="ARBA00023170"/>
    </source>
</evidence>
<comment type="caution">
    <text evidence="17">The sequence shown here is derived from an EMBL/GenBank/DDBJ whole genome shotgun (WGS) entry which is preliminary data.</text>
</comment>
<evidence type="ECO:0000256" key="11">
    <source>
        <dbReference type="ARBA" id="ARBA00054836"/>
    </source>
</evidence>
<dbReference type="PROSITE" id="PS00649">
    <property type="entry name" value="G_PROTEIN_RECEP_F2_1"/>
    <property type="match status" value="1"/>
</dbReference>
<dbReference type="InterPro" id="IPR017981">
    <property type="entry name" value="GPCR_2-like_7TM"/>
</dbReference>
<dbReference type="CDD" id="cd15263">
    <property type="entry name" value="7tmB1_DH_R"/>
    <property type="match status" value="1"/>
</dbReference>
<feature type="compositionally biased region" description="Polar residues" evidence="13">
    <location>
        <begin position="1"/>
        <end position="15"/>
    </location>
</feature>
<dbReference type="SUPFAM" id="SSF81321">
    <property type="entry name" value="Family A G protein-coupled receptor-like"/>
    <property type="match status" value="1"/>
</dbReference>
<keyword evidence="6" id="KW-0297">G-protein coupled receptor</keyword>
<gene>
    <name evidence="17" type="ORF">CLODIP_2_CD02414</name>
</gene>
<evidence type="ECO:0000256" key="2">
    <source>
        <dbReference type="ARBA" id="ARBA00005314"/>
    </source>
</evidence>
<dbReference type="InterPro" id="IPR002001">
    <property type="entry name" value="GPCR_2_diuretic_rcpt"/>
</dbReference>
<evidence type="ECO:0000313" key="17">
    <source>
        <dbReference type="EMBL" id="CAB3374659.1"/>
    </source>
</evidence>
<dbReference type="InterPro" id="IPR000832">
    <property type="entry name" value="GPCR_2_secretin-like"/>
</dbReference>
<dbReference type="GO" id="GO:0008528">
    <property type="term" value="F:G protein-coupled peptide receptor activity"/>
    <property type="evidence" value="ECO:0007669"/>
    <property type="project" value="TreeGrafter"/>
</dbReference>
<dbReference type="Gene3D" id="1.20.1070.10">
    <property type="entry name" value="Rhodopsin 7-helix transmembrane proteins"/>
    <property type="match status" value="1"/>
</dbReference>
<dbReference type="GO" id="GO:0007188">
    <property type="term" value="P:adenylate cyclase-modulating G protein-coupled receptor signaling pathway"/>
    <property type="evidence" value="ECO:0007669"/>
    <property type="project" value="TreeGrafter"/>
</dbReference>
<dbReference type="FunFam" id="1.20.1070.10:FF:000155">
    <property type="entry name" value="diuretic hormone receptor isoform X1"/>
    <property type="match status" value="1"/>
</dbReference>
<comment type="function">
    <text evidence="11">Receptor for the insect diurectic hormone. The activity of this receptor is mediated by G proteins which activate adenylyl cyclase.</text>
</comment>
<dbReference type="PROSITE" id="PS50261">
    <property type="entry name" value="G_PROTEIN_RECEP_F2_4"/>
    <property type="match status" value="1"/>
</dbReference>
<name>A0A8S1D9W3_9INSE</name>
<comment type="subcellular location">
    <subcellularLocation>
        <location evidence="1">Cell membrane</location>
        <topology evidence="1">Multi-pass membrane protein</topology>
    </subcellularLocation>
</comment>
<sequence>MSSGDAADTSDQQAELGSGLSPEDLEALKNHPELLCLQEGLLQEPLFEASLFCRSSWDTVLCWPNTAAGHLASQPCFEELNGVKYDTSQNATKLCQVDGTWANYSNYTLCRDLSTPPPIEASVEVTTSIYYAGYTLSLAALGAAVAIFLYFKDLRCLRNTIHTNLMLSYILADFMWILTITMQMSLQSEPASCVALVILLHYCQLTNFFWMFVEGLYLHVLVVETFTVENIRLRVYVCIGWGTPMLIVLIWALVKTFATTSPSDLQGGAAGPMVDIVQHCPWMAPHNYDWIYQGPAVAVLCVNVIFLSMIMWVLITKLRSANSVETQQYRKATKALVVLIPLLGVTYILMIAGPSEGLSAAIYAYVRAIMLSTQGFTVSLFYCFLNTEVQNTLRHHWQRWQTARSINGTGAARRYFSKDWSPKSRTESIRLYHQPTSGRGSRYHKRESCASDVTMTTFVCNLNNGQPGQLRVSPGTATNGSNPASSNALLVRTSPRTVVQLTVKNTQGQRLE</sequence>
<keyword evidence="8" id="KW-0675">Receptor</keyword>
<dbReference type="Proteomes" id="UP000494165">
    <property type="component" value="Unassembled WGS sequence"/>
</dbReference>
<dbReference type="InterPro" id="IPR036445">
    <property type="entry name" value="GPCR_2_extracell_dom_sf"/>
</dbReference>
<evidence type="ECO:0000259" key="15">
    <source>
        <dbReference type="PROSITE" id="PS50227"/>
    </source>
</evidence>
<dbReference type="OrthoDB" id="6022368at2759"/>
<feature type="transmembrane region" description="Helical" evidence="14">
    <location>
        <begin position="335"/>
        <end position="352"/>
    </location>
</feature>
<accession>A0A8S1D9W3</accession>
<evidence type="ECO:0000256" key="9">
    <source>
        <dbReference type="ARBA" id="ARBA00023180"/>
    </source>
</evidence>
<dbReference type="GO" id="GO:0008036">
    <property type="term" value="F:diuretic hormone receptor activity"/>
    <property type="evidence" value="ECO:0007669"/>
    <property type="project" value="InterPro"/>
</dbReference>
<feature type="transmembrane region" description="Helical" evidence="14">
    <location>
        <begin position="163"/>
        <end position="182"/>
    </location>
</feature>
<dbReference type="Pfam" id="PF00002">
    <property type="entry name" value="7tm_2"/>
    <property type="match status" value="1"/>
</dbReference>
<keyword evidence="9" id="KW-0325">Glycoprotein</keyword>
<reference evidence="17 18" key="1">
    <citation type="submission" date="2020-04" db="EMBL/GenBank/DDBJ databases">
        <authorList>
            <person name="Alioto T."/>
            <person name="Alioto T."/>
            <person name="Gomez Garrido J."/>
        </authorList>
    </citation>
    <scope>NUCLEOTIDE SEQUENCE [LARGE SCALE GENOMIC DNA]</scope>
</reference>
<dbReference type="InterPro" id="IPR050332">
    <property type="entry name" value="GPCR_2"/>
</dbReference>
<evidence type="ECO:0000256" key="5">
    <source>
        <dbReference type="ARBA" id="ARBA00022989"/>
    </source>
</evidence>
<evidence type="ECO:0000313" key="18">
    <source>
        <dbReference type="Proteomes" id="UP000494165"/>
    </source>
</evidence>
<dbReference type="Pfam" id="PF02793">
    <property type="entry name" value="HRM"/>
    <property type="match status" value="1"/>
</dbReference>
<keyword evidence="10" id="KW-0807">Transducer</keyword>
<feature type="region of interest" description="Disordered" evidence="13">
    <location>
        <begin position="1"/>
        <end position="23"/>
    </location>
</feature>
<comment type="similarity">
    <text evidence="2">Belongs to the G-protein coupled receptor 2 family.</text>
</comment>
<dbReference type="PANTHER" id="PTHR45620:SF15">
    <property type="entry name" value="DIURETIC HORMONE 44 RECEPTOR 1-RELATED"/>
    <property type="match status" value="1"/>
</dbReference>
<dbReference type="EMBL" id="CADEPI010000102">
    <property type="protein sequence ID" value="CAB3374659.1"/>
    <property type="molecule type" value="Genomic_DNA"/>
</dbReference>
<evidence type="ECO:0000256" key="13">
    <source>
        <dbReference type="SAM" id="MobiDB-lite"/>
    </source>
</evidence>
<dbReference type="SMART" id="SM00008">
    <property type="entry name" value="HormR"/>
    <property type="match status" value="1"/>
</dbReference>
<keyword evidence="4 14" id="KW-0812">Transmembrane</keyword>
<evidence type="ECO:0000256" key="4">
    <source>
        <dbReference type="ARBA" id="ARBA00022692"/>
    </source>
</evidence>
<dbReference type="PRINTS" id="PR00249">
    <property type="entry name" value="GPCRSECRETIN"/>
</dbReference>
<dbReference type="PROSITE" id="PS00650">
    <property type="entry name" value="G_PROTEIN_RECEP_F2_2"/>
    <property type="match status" value="1"/>
</dbReference>
<dbReference type="InterPro" id="IPR001879">
    <property type="entry name" value="GPCR_2_extracellular_dom"/>
</dbReference>
<dbReference type="AlphaFoldDB" id="A0A8S1D9W3"/>
<dbReference type="GO" id="GO:0005886">
    <property type="term" value="C:plasma membrane"/>
    <property type="evidence" value="ECO:0007669"/>
    <property type="project" value="UniProtKB-SubCell"/>
</dbReference>
<dbReference type="SUPFAM" id="SSF111418">
    <property type="entry name" value="Hormone receptor domain"/>
    <property type="match status" value="1"/>
</dbReference>
<keyword evidence="18" id="KW-1185">Reference proteome</keyword>
<feature type="domain" description="G-protein coupled receptors family 2 profile 1" evidence="15">
    <location>
        <begin position="35"/>
        <end position="114"/>
    </location>
</feature>
<proteinExistence type="inferred from homology"/>
<evidence type="ECO:0000256" key="10">
    <source>
        <dbReference type="ARBA" id="ARBA00023224"/>
    </source>
</evidence>
<evidence type="ECO:0000259" key="16">
    <source>
        <dbReference type="PROSITE" id="PS50261"/>
    </source>
</evidence>
<feature type="transmembrane region" description="Helical" evidence="14">
    <location>
        <begin position="194"/>
        <end position="213"/>
    </location>
</feature>
<dbReference type="PRINTS" id="PR01127">
    <property type="entry name" value="DIUHORMONER"/>
</dbReference>
<dbReference type="GO" id="GO:0017046">
    <property type="term" value="F:peptide hormone binding"/>
    <property type="evidence" value="ECO:0007669"/>
    <property type="project" value="TreeGrafter"/>
</dbReference>
<protein>
    <recommendedName>
        <fullName evidence="12">Diuretic hormone receptor</fullName>
    </recommendedName>
</protein>
<evidence type="ECO:0000256" key="1">
    <source>
        <dbReference type="ARBA" id="ARBA00004651"/>
    </source>
</evidence>
<feature type="domain" description="G-protein coupled receptors family 2 profile 2" evidence="16">
    <location>
        <begin position="126"/>
        <end position="386"/>
    </location>
</feature>
<feature type="transmembrane region" description="Helical" evidence="14">
    <location>
        <begin position="129"/>
        <end position="151"/>
    </location>
</feature>
<dbReference type="PANTHER" id="PTHR45620">
    <property type="entry name" value="PDF RECEPTOR-LIKE PROTEIN-RELATED"/>
    <property type="match status" value="1"/>
</dbReference>